<dbReference type="InterPro" id="IPR003615">
    <property type="entry name" value="HNH_nuc"/>
</dbReference>
<keyword evidence="1" id="KW-0614">Plasmid</keyword>
<organism evidence="1 2">
    <name type="scientific">Roseomonas gilardii</name>
    <dbReference type="NCBI Taxonomy" id="257708"/>
    <lineage>
        <taxon>Bacteria</taxon>
        <taxon>Pseudomonadati</taxon>
        <taxon>Pseudomonadota</taxon>
        <taxon>Alphaproteobacteria</taxon>
        <taxon>Acetobacterales</taxon>
        <taxon>Roseomonadaceae</taxon>
        <taxon>Roseomonas</taxon>
    </lineage>
</organism>
<dbReference type="AlphaFoldDB" id="A0A1L7AMX7"/>
<evidence type="ECO:0000313" key="2">
    <source>
        <dbReference type="Proteomes" id="UP000185494"/>
    </source>
</evidence>
<proteinExistence type="predicted"/>
<evidence type="ECO:0000313" key="1">
    <source>
        <dbReference type="EMBL" id="APT60128.1"/>
    </source>
</evidence>
<dbReference type="Proteomes" id="UP000185494">
    <property type="component" value="Chromosome 1"/>
</dbReference>
<reference evidence="1 2" key="1">
    <citation type="submission" date="2016-05" db="EMBL/GenBank/DDBJ databases">
        <title>Complete Genome and Methylome Analysis of Psychrotrophic Bacterial Isolates from Antarctic Lake Untersee.</title>
        <authorList>
            <person name="Fomenkov A."/>
            <person name="Akimov V.N."/>
            <person name="Vasilyeva L.V."/>
            <person name="Andersen D."/>
            <person name="Vincze T."/>
            <person name="Roberts R.J."/>
        </authorList>
    </citation>
    <scope>NUCLEOTIDE SEQUENCE [LARGE SCALE GENOMIC DNA]</scope>
    <source>
        <strain evidence="1 2">U14-5</strain>
        <plasmid evidence="2">Plasmid 1</plasmid>
    </source>
</reference>
<name>A0A1L7AMX7_9PROT</name>
<dbReference type="CDD" id="cd00085">
    <property type="entry name" value="HNHc"/>
    <property type="match status" value="1"/>
</dbReference>
<geneLocation type="plasmid" evidence="1 2">
    <name>1</name>
</geneLocation>
<accession>A0A1L7AMX7</accession>
<dbReference type="EMBL" id="CP015585">
    <property type="protein sequence ID" value="APT60128.1"/>
    <property type="molecule type" value="Genomic_DNA"/>
</dbReference>
<gene>
    <name evidence="1" type="ORF">RGI145_22495</name>
</gene>
<protein>
    <submittedName>
        <fullName evidence="1">Uncharacterized protein</fullName>
    </submittedName>
</protein>
<dbReference type="KEGG" id="rgi:RGI145_22495"/>
<sequence>MMRLPSLPLSSHPSAWGGALGAGWREASPVSPAHAAPCRFCGAYATGRQEAFHLNGDHANDAAGNLAWACTLCHLTQHLDVASAERAATLIWLPEMPQQAIFAITRSAHLALLAADEDPALDTLPRQDSPVIVAAWRALSTLRAREAACERRLRTTDPATLGGALLGLTAHAYVNRSTLLQGVRLLPLGRLVRDDKDIYPELLRAWAEPPARQASRTEAA</sequence>
<dbReference type="RefSeq" id="WP_075800834.1">
    <property type="nucleotide sequence ID" value="NZ_CP015585.1"/>
</dbReference>